<accession>A0A8H5B4M3</accession>
<evidence type="ECO:0008006" key="4">
    <source>
        <dbReference type="Google" id="ProtNLM"/>
    </source>
</evidence>
<dbReference type="PROSITE" id="PS50244">
    <property type="entry name" value="S5A_REDUCTASE"/>
    <property type="match status" value="1"/>
</dbReference>
<keyword evidence="1" id="KW-0812">Transmembrane</keyword>
<protein>
    <recommendedName>
        <fullName evidence="4">Steroid 5-alpha reductase C-terminal domain-containing protein</fullName>
    </recommendedName>
</protein>
<reference evidence="2 3" key="1">
    <citation type="journal article" date="2020" name="ISME J.">
        <title>Uncovering the hidden diversity of litter-decomposition mechanisms in mushroom-forming fungi.</title>
        <authorList>
            <person name="Floudas D."/>
            <person name="Bentzer J."/>
            <person name="Ahren D."/>
            <person name="Johansson T."/>
            <person name="Persson P."/>
            <person name="Tunlid A."/>
        </authorList>
    </citation>
    <scope>NUCLEOTIDE SEQUENCE [LARGE SCALE GENOMIC DNA]</scope>
    <source>
        <strain evidence="2 3">CBS 101986</strain>
    </source>
</reference>
<dbReference type="AlphaFoldDB" id="A0A8H5B4M3"/>
<name>A0A8H5B4M3_9AGAR</name>
<feature type="transmembrane region" description="Helical" evidence="1">
    <location>
        <begin position="147"/>
        <end position="166"/>
    </location>
</feature>
<proteinExistence type="predicted"/>
<feature type="transmembrane region" description="Helical" evidence="1">
    <location>
        <begin position="68"/>
        <end position="85"/>
    </location>
</feature>
<dbReference type="Proteomes" id="UP000567179">
    <property type="component" value="Unassembled WGS sequence"/>
</dbReference>
<dbReference type="Gene3D" id="1.20.120.1630">
    <property type="match status" value="1"/>
</dbReference>
<feature type="transmembrane region" description="Helical" evidence="1">
    <location>
        <begin position="45"/>
        <end position="62"/>
    </location>
</feature>
<comment type="caution">
    <text evidence="2">The sequence shown here is derived from an EMBL/GenBank/DDBJ whole genome shotgun (WGS) entry which is preliminary data.</text>
</comment>
<dbReference type="PANTHER" id="PTHR32251">
    <property type="entry name" value="3-OXO-5-ALPHA-STEROID 4-DEHYDROGENASE"/>
    <property type="match status" value="1"/>
</dbReference>
<evidence type="ECO:0000313" key="2">
    <source>
        <dbReference type="EMBL" id="KAF5316515.1"/>
    </source>
</evidence>
<dbReference type="GO" id="GO:0016020">
    <property type="term" value="C:membrane"/>
    <property type="evidence" value="ECO:0007669"/>
    <property type="project" value="TreeGrafter"/>
</dbReference>
<keyword evidence="1" id="KW-1133">Transmembrane helix</keyword>
<dbReference type="InterPro" id="IPR010721">
    <property type="entry name" value="UstE-like"/>
</dbReference>
<organism evidence="2 3">
    <name type="scientific">Psilocybe cf. subviscida</name>
    <dbReference type="NCBI Taxonomy" id="2480587"/>
    <lineage>
        <taxon>Eukaryota</taxon>
        <taxon>Fungi</taxon>
        <taxon>Dikarya</taxon>
        <taxon>Basidiomycota</taxon>
        <taxon>Agaricomycotina</taxon>
        <taxon>Agaricomycetes</taxon>
        <taxon>Agaricomycetidae</taxon>
        <taxon>Agaricales</taxon>
        <taxon>Agaricineae</taxon>
        <taxon>Strophariaceae</taxon>
        <taxon>Psilocybe</taxon>
    </lineage>
</organism>
<dbReference type="PANTHER" id="PTHR32251:SF15">
    <property type="entry name" value="3-OXO-5-ALPHA-STEROID 4-DEHYDROGENASE (DUF1295)"/>
    <property type="match status" value="1"/>
</dbReference>
<feature type="transmembrane region" description="Helical" evidence="1">
    <location>
        <begin position="228"/>
        <end position="249"/>
    </location>
</feature>
<feature type="transmembrane region" description="Helical" evidence="1">
    <location>
        <begin position="12"/>
        <end position="33"/>
    </location>
</feature>
<feature type="transmembrane region" description="Helical" evidence="1">
    <location>
        <begin position="198"/>
        <end position="216"/>
    </location>
</feature>
<keyword evidence="1" id="KW-0472">Membrane</keyword>
<keyword evidence="3" id="KW-1185">Reference proteome</keyword>
<evidence type="ECO:0000256" key="1">
    <source>
        <dbReference type="SAM" id="Phobius"/>
    </source>
</evidence>
<sequence length="337" mass="37920">MSLVHALDRYYLALTLLVTVGYQLTGFAIAWTLQFDKITDFTGGSNFFFLALLTLLCGNTFYTRNIVASVLVMVWAVRIAGFLLFRVLKMGSDTRFDDIRSNFWKFLGFWVGQILWIWTVSLPLTILNSPAISDLSSGGSNPKFGTSRDIAGIVLWAVGFIIESVADGEKFYYKSRKIIPRNEPTNRGLWRWSRHPPYFGEILCWWGIWILCLSPTTNGQLSSSGRAAQNGAVVAPIFTTLLLLFASGVPTAEKPTARRFFLLSNGPHASEADTNAWTEYKAYLAKTSILIPFPPALYRRLPRVVKRTVFLDFPMYNFDEATDGAKAVEEACRNMSR</sequence>
<dbReference type="Pfam" id="PF06966">
    <property type="entry name" value="DUF1295"/>
    <property type="match status" value="1"/>
</dbReference>
<feature type="transmembrane region" description="Helical" evidence="1">
    <location>
        <begin position="106"/>
        <end position="127"/>
    </location>
</feature>
<dbReference type="OrthoDB" id="67965at2759"/>
<gene>
    <name evidence="2" type="ORF">D9619_006167</name>
</gene>
<evidence type="ECO:0000313" key="3">
    <source>
        <dbReference type="Proteomes" id="UP000567179"/>
    </source>
</evidence>
<dbReference type="EMBL" id="JAACJJ010000042">
    <property type="protein sequence ID" value="KAF5316515.1"/>
    <property type="molecule type" value="Genomic_DNA"/>
</dbReference>